<dbReference type="OrthoDB" id="654211at2759"/>
<dbReference type="Proteomes" id="UP001147752">
    <property type="component" value="Unassembled WGS sequence"/>
</dbReference>
<organism evidence="8 9">
    <name type="scientific">Penicillium concentricum</name>
    <dbReference type="NCBI Taxonomy" id="293559"/>
    <lineage>
        <taxon>Eukaryota</taxon>
        <taxon>Fungi</taxon>
        <taxon>Dikarya</taxon>
        <taxon>Ascomycota</taxon>
        <taxon>Pezizomycotina</taxon>
        <taxon>Eurotiomycetes</taxon>
        <taxon>Eurotiomycetidae</taxon>
        <taxon>Eurotiales</taxon>
        <taxon>Aspergillaceae</taxon>
        <taxon>Penicillium</taxon>
    </lineage>
</organism>
<reference evidence="8" key="2">
    <citation type="journal article" date="2023" name="IMA Fungus">
        <title>Comparative genomic study of the Penicillium genus elucidates a diverse pangenome and 15 lateral gene transfer events.</title>
        <authorList>
            <person name="Petersen C."/>
            <person name="Sorensen T."/>
            <person name="Nielsen M.R."/>
            <person name="Sondergaard T.E."/>
            <person name="Sorensen J.L."/>
            <person name="Fitzpatrick D.A."/>
            <person name="Frisvad J.C."/>
            <person name="Nielsen K.L."/>
        </authorList>
    </citation>
    <scope>NUCLEOTIDE SEQUENCE</scope>
    <source>
        <strain evidence="8">IBT 3081</strain>
    </source>
</reference>
<dbReference type="GO" id="GO:0000978">
    <property type="term" value="F:RNA polymerase II cis-regulatory region sequence-specific DNA binding"/>
    <property type="evidence" value="ECO:0007669"/>
    <property type="project" value="InterPro"/>
</dbReference>
<accession>A0A9W9VBC6</accession>
<dbReference type="InterPro" id="IPR051059">
    <property type="entry name" value="VerF-like"/>
</dbReference>
<evidence type="ECO:0000256" key="4">
    <source>
        <dbReference type="ARBA" id="ARBA00022771"/>
    </source>
</evidence>
<comment type="subcellular location">
    <subcellularLocation>
        <location evidence="1">Nucleus</location>
    </subcellularLocation>
</comment>
<evidence type="ECO:0000256" key="2">
    <source>
        <dbReference type="ARBA" id="ARBA00022723"/>
    </source>
</evidence>
<feature type="domain" description="Xylanolytic transcriptional activator regulatory" evidence="7">
    <location>
        <begin position="93"/>
        <end position="348"/>
    </location>
</feature>
<keyword evidence="3" id="KW-0677">Repeat</keyword>
<evidence type="ECO:0000256" key="1">
    <source>
        <dbReference type="ARBA" id="ARBA00004123"/>
    </source>
</evidence>
<keyword evidence="4" id="KW-0863">Zinc-finger</keyword>
<reference evidence="8" key="1">
    <citation type="submission" date="2022-12" db="EMBL/GenBank/DDBJ databases">
        <authorList>
            <person name="Petersen C."/>
        </authorList>
    </citation>
    <scope>NUCLEOTIDE SEQUENCE</scope>
    <source>
        <strain evidence="8">IBT 3081</strain>
    </source>
</reference>
<evidence type="ECO:0000313" key="8">
    <source>
        <dbReference type="EMBL" id="KAJ5373166.1"/>
    </source>
</evidence>
<dbReference type="GO" id="GO:0005634">
    <property type="term" value="C:nucleus"/>
    <property type="evidence" value="ECO:0007669"/>
    <property type="project" value="UniProtKB-SubCell"/>
</dbReference>
<sequence length="432" mass="47900">MDIFPDELDFLTQLADIENSVDMTSWMWTPDMLSVSGDHSIMTGASYPLIAPYTAIPERMLYPDTFRLPSEYILTLESDTTIPLERLEMYSRLFFTHFQALLPIIHVPTFCLASAPVVLVRAICLIGARLDADPISFSDAGVFYGSLPSLFAKGCLHSDGVAPNFEELQALVLFQFASMANGGSAERAASRMLHPLLVSAVRQAGLLKVHGECTKATRKASSWKTWIQKESQKRVLWGVYAIDCYQSILCGSRPLLSPSETRASFPCDNSSWDAYSASSWAALPAQDPSSCFLSSIKSLLLGKSPSLSNMTAFGMNLLILAVHALLLEAQTSILPVDLSALHQALRAWHALWEESRGQFACNSELNPEIFLISNSLSLYYLATHFLQSGRPVLSEKAYMEKSSNSGNPLIIKEQIYQDEMMRCVRGMLRELQ</sequence>
<dbReference type="EMBL" id="JAPZBT010000002">
    <property type="protein sequence ID" value="KAJ5373166.1"/>
    <property type="molecule type" value="Genomic_DNA"/>
</dbReference>
<evidence type="ECO:0000313" key="9">
    <source>
        <dbReference type="Proteomes" id="UP001147752"/>
    </source>
</evidence>
<dbReference type="PANTHER" id="PTHR40626:SF11">
    <property type="entry name" value="ZINC FINGER PROTEIN YPR022C"/>
    <property type="match status" value="1"/>
</dbReference>
<keyword evidence="5" id="KW-0862">Zinc</keyword>
<keyword evidence="9" id="KW-1185">Reference proteome</keyword>
<protein>
    <recommendedName>
        <fullName evidence="7">Xylanolytic transcriptional activator regulatory domain-containing protein</fullName>
    </recommendedName>
</protein>
<keyword evidence="2" id="KW-0479">Metal-binding</keyword>
<comment type="caution">
    <text evidence="8">The sequence shown here is derived from an EMBL/GenBank/DDBJ whole genome shotgun (WGS) entry which is preliminary data.</text>
</comment>
<evidence type="ECO:0000256" key="5">
    <source>
        <dbReference type="ARBA" id="ARBA00022833"/>
    </source>
</evidence>
<dbReference type="GeneID" id="81462085"/>
<keyword evidence="6" id="KW-0539">Nucleus</keyword>
<evidence type="ECO:0000256" key="6">
    <source>
        <dbReference type="ARBA" id="ARBA00023242"/>
    </source>
</evidence>
<gene>
    <name evidence="8" type="ORF">N7517_005172</name>
</gene>
<dbReference type="GO" id="GO:0000785">
    <property type="term" value="C:chromatin"/>
    <property type="evidence" value="ECO:0007669"/>
    <property type="project" value="TreeGrafter"/>
</dbReference>
<dbReference type="InterPro" id="IPR007219">
    <property type="entry name" value="XnlR_reg_dom"/>
</dbReference>
<dbReference type="GO" id="GO:0006351">
    <property type="term" value="P:DNA-templated transcription"/>
    <property type="evidence" value="ECO:0007669"/>
    <property type="project" value="InterPro"/>
</dbReference>
<dbReference type="GO" id="GO:0000981">
    <property type="term" value="F:DNA-binding transcription factor activity, RNA polymerase II-specific"/>
    <property type="evidence" value="ECO:0007669"/>
    <property type="project" value="InterPro"/>
</dbReference>
<evidence type="ECO:0000259" key="7">
    <source>
        <dbReference type="Pfam" id="PF04082"/>
    </source>
</evidence>
<name>A0A9W9VBC6_9EURO</name>
<proteinExistence type="predicted"/>
<dbReference type="PANTHER" id="PTHR40626">
    <property type="entry name" value="MIP31509P"/>
    <property type="match status" value="1"/>
</dbReference>
<dbReference type="Pfam" id="PF04082">
    <property type="entry name" value="Fungal_trans"/>
    <property type="match status" value="1"/>
</dbReference>
<dbReference type="RefSeq" id="XP_056579152.1">
    <property type="nucleotide sequence ID" value="XM_056722902.1"/>
</dbReference>
<dbReference type="AlphaFoldDB" id="A0A9W9VBC6"/>
<evidence type="ECO:0000256" key="3">
    <source>
        <dbReference type="ARBA" id="ARBA00022737"/>
    </source>
</evidence>
<dbReference type="CDD" id="cd12148">
    <property type="entry name" value="fungal_TF_MHR"/>
    <property type="match status" value="1"/>
</dbReference>
<dbReference type="GO" id="GO:0008270">
    <property type="term" value="F:zinc ion binding"/>
    <property type="evidence" value="ECO:0007669"/>
    <property type="project" value="UniProtKB-KW"/>
</dbReference>